<dbReference type="GeneID" id="92380214"/>
<dbReference type="RefSeq" id="XP_067080031.1">
    <property type="nucleotide sequence ID" value="XM_067223930.1"/>
</dbReference>
<evidence type="ECO:0000313" key="2">
    <source>
        <dbReference type="EMBL" id="SCU68973.1"/>
    </source>
</evidence>
<name>A0A1G4IAR7_TRYEQ</name>
<comment type="caution">
    <text evidence="2">The sequence shown here is derived from an EMBL/GenBank/DDBJ whole genome shotgun (WGS) entry which is preliminary data.</text>
</comment>
<feature type="compositionally biased region" description="Basic and acidic residues" evidence="1">
    <location>
        <begin position="167"/>
        <end position="183"/>
    </location>
</feature>
<feature type="region of interest" description="Disordered" evidence="1">
    <location>
        <begin position="1"/>
        <end position="23"/>
    </location>
</feature>
<organism evidence="2 3">
    <name type="scientific">Trypanosoma equiperdum</name>
    <dbReference type="NCBI Taxonomy" id="5694"/>
    <lineage>
        <taxon>Eukaryota</taxon>
        <taxon>Discoba</taxon>
        <taxon>Euglenozoa</taxon>
        <taxon>Kinetoplastea</taxon>
        <taxon>Metakinetoplastina</taxon>
        <taxon>Trypanosomatida</taxon>
        <taxon>Trypanosomatidae</taxon>
        <taxon>Trypanosoma</taxon>
    </lineage>
</organism>
<reference evidence="2" key="1">
    <citation type="submission" date="2016-09" db="EMBL/GenBank/DDBJ databases">
        <authorList>
            <person name="Hebert L."/>
            <person name="Moumen B."/>
        </authorList>
    </citation>
    <scope>NUCLEOTIDE SEQUENCE [LARGE SCALE GENOMIC DNA]</scope>
    <source>
        <strain evidence="2">OVI</strain>
    </source>
</reference>
<keyword evidence="3" id="KW-1185">Reference proteome</keyword>
<dbReference type="VEuPathDB" id="TriTrypDB:TEOVI_000628000"/>
<evidence type="ECO:0000313" key="3">
    <source>
        <dbReference type="Proteomes" id="UP000195570"/>
    </source>
</evidence>
<feature type="region of interest" description="Disordered" evidence="1">
    <location>
        <begin position="96"/>
        <end position="117"/>
    </location>
</feature>
<dbReference type="EMBL" id="CZPT02001116">
    <property type="protein sequence ID" value="SCU68973.1"/>
    <property type="molecule type" value="Genomic_DNA"/>
</dbReference>
<dbReference type="Proteomes" id="UP000195570">
    <property type="component" value="Unassembled WGS sequence"/>
</dbReference>
<feature type="compositionally biased region" description="Acidic residues" evidence="1">
    <location>
        <begin position="105"/>
        <end position="117"/>
    </location>
</feature>
<protein>
    <submittedName>
        <fullName evidence="2">Uncharacterized protein</fullName>
    </submittedName>
</protein>
<proteinExistence type="predicted"/>
<dbReference type="AlphaFoldDB" id="A0A1G4IAR7"/>
<accession>A0A1G4IAR7</accession>
<gene>
    <name evidence="2" type="ORF">TEOVI_000628000</name>
</gene>
<evidence type="ECO:0000256" key="1">
    <source>
        <dbReference type="SAM" id="MobiDB-lite"/>
    </source>
</evidence>
<feature type="region of interest" description="Disordered" evidence="1">
    <location>
        <begin position="167"/>
        <end position="191"/>
    </location>
</feature>
<sequence>MSGHRHLGGPSLTQNQGNVLGERPCVRQSRLYREHNGGNTMKELMGQGDLKWDTTCVQGAYAGGKIFDHRKGEQENNEPIRGVCNQKHQHQYQYQHQQQQYCHTEDEDGAELDEEEAADHSFQHYGVNNNTAEHHPSQDVEAQDEYYGVVIEMDDGVEQGGGVDYRAEEKEEEAEKQPTEPIKKQIAPAGVRRGVMEPKAEAPTCQPVAYRSFRPGAGHANRQTYNIFTGE</sequence>